<dbReference type="PANTHER" id="PTHR37422">
    <property type="entry name" value="TEICHURONIC ACID BIOSYNTHESIS PROTEIN TUAE"/>
    <property type="match status" value="1"/>
</dbReference>
<dbReference type="Proteomes" id="UP000198914">
    <property type="component" value="Unassembled WGS sequence"/>
</dbReference>
<feature type="transmembrane region" description="Helical" evidence="5">
    <location>
        <begin position="404"/>
        <end position="421"/>
    </location>
</feature>
<dbReference type="InterPro" id="IPR007016">
    <property type="entry name" value="O-antigen_ligase-rel_domated"/>
</dbReference>
<accession>A0A1H3TWU3</accession>
<name>A0A1H3TWU3_9RHOB</name>
<evidence type="ECO:0000256" key="5">
    <source>
        <dbReference type="SAM" id="Phobius"/>
    </source>
</evidence>
<feature type="transmembrane region" description="Helical" evidence="5">
    <location>
        <begin position="378"/>
        <end position="398"/>
    </location>
</feature>
<dbReference type="AlphaFoldDB" id="A0A1H3TWU3"/>
<feature type="transmembrane region" description="Helical" evidence="5">
    <location>
        <begin position="133"/>
        <end position="156"/>
    </location>
</feature>
<dbReference type="EMBL" id="FNPX01000020">
    <property type="protein sequence ID" value="SDZ54155.1"/>
    <property type="molecule type" value="Genomic_DNA"/>
</dbReference>
<feature type="transmembrane region" description="Helical" evidence="5">
    <location>
        <begin position="176"/>
        <end position="194"/>
    </location>
</feature>
<feature type="transmembrane region" description="Helical" evidence="5">
    <location>
        <begin position="60"/>
        <end position="78"/>
    </location>
</feature>
<organism evidence="7 8">
    <name type="scientific">Jannaschia faecimaris</name>
    <dbReference type="NCBI Taxonomy" id="1244108"/>
    <lineage>
        <taxon>Bacteria</taxon>
        <taxon>Pseudomonadati</taxon>
        <taxon>Pseudomonadota</taxon>
        <taxon>Alphaproteobacteria</taxon>
        <taxon>Rhodobacterales</taxon>
        <taxon>Roseobacteraceae</taxon>
        <taxon>Jannaschia</taxon>
    </lineage>
</organism>
<comment type="subcellular location">
    <subcellularLocation>
        <location evidence="1">Membrane</location>
        <topology evidence="1">Multi-pass membrane protein</topology>
    </subcellularLocation>
</comment>
<evidence type="ECO:0000313" key="7">
    <source>
        <dbReference type="EMBL" id="SDZ54155.1"/>
    </source>
</evidence>
<feature type="transmembrane region" description="Helical" evidence="5">
    <location>
        <begin position="251"/>
        <end position="271"/>
    </location>
</feature>
<dbReference type="Pfam" id="PF04932">
    <property type="entry name" value="Wzy_C"/>
    <property type="match status" value="1"/>
</dbReference>
<dbReference type="PANTHER" id="PTHR37422:SF13">
    <property type="entry name" value="LIPOPOLYSACCHARIDE BIOSYNTHESIS PROTEIN PA4999-RELATED"/>
    <property type="match status" value="1"/>
</dbReference>
<feature type="domain" description="O-antigen ligase-related" evidence="6">
    <location>
        <begin position="217"/>
        <end position="356"/>
    </location>
</feature>
<dbReference type="GO" id="GO:0016020">
    <property type="term" value="C:membrane"/>
    <property type="evidence" value="ECO:0007669"/>
    <property type="project" value="UniProtKB-SubCell"/>
</dbReference>
<keyword evidence="3 5" id="KW-1133">Transmembrane helix</keyword>
<keyword evidence="4 5" id="KW-0472">Membrane</keyword>
<sequence length="438" mass="48008">MSDATVPVGFRPAPPFSGHVRGSSSLRGIVDVIDFLYMAFVFFISMNAFVFLGLHSAFWLMAYAYAMLRIAALFPAYVTVLSRNWVFLLYPALCLLSVLWSDVPTQTLRFSLQLMFSVMIAVLIGMRFTLDQIFIALTAVLFITVLSSLANFGGAFTPAYDHRNNFKGIFLSKNVLGHRTVLFTVTCVFGVFLISGLRLGLRLALLAALGVNVFLISISGSATAVGLSGILAVGGILIWVMLGWRGGWTVVFALATLPLALALFLSLGFSISPLSGLLELLGRDTTLTGRTVLWDFAIRHLDENPLLGFGANGFWTHPAFQNQIIALQSQYGEGVGGFHNLILELLIMLGPLGLIAHTLAMSTTLYRSMQRTRRRGDVLAAWALTLTLGMYMMAMFGAQLFQQHAIPWILVVVFGVSLSFRNPPRRHRSPRPQGFSAA</sequence>
<protein>
    <submittedName>
        <fullName evidence="7">Exopolysaccharide production protein ExoQ</fullName>
    </submittedName>
</protein>
<feature type="transmembrane region" description="Helical" evidence="5">
    <location>
        <begin position="201"/>
        <end position="218"/>
    </location>
</feature>
<evidence type="ECO:0000259" key="6">
    <source>
        <dbReference type="Pfam" id="PF04932"/>
    </source>
</evidence>
<dbReference type="STRING" id="1244108.SAMN05444004_12013"/>
<keyword evidence="8" id="KW-1185">Reference proteome</keyword>
<keyword evidence="2 5" id="KW-0812">Transmembrane</keyword>
<gene>
    <name evidence="7" type="ORF">SAMN05444004_12013</name>
</gene>
<evidence type="ECO:0000313" key="8">
    <source>
        <dbReference type="Proteomes" id="UP000198914"/>
    </source>
</evidence>
<evidence type="ECO:0000256" key="1">
    <source>
        <dbReference type="ARBA" id="ARBA00004141"/>
    </source>
</evidence>
<evidence type="ECO:0000256" key="3">
    <source>
        <dbReference type="ARBA" id="ARBA00022989"/>
    </source>
</evidence>
<feature type="transmembrane region" description="Helical" evidence="5">
    <location>
        <begin position="345"/>
        <end position="366"/>
    </location>
</feature>
<dbReference type="InterPro" id="IPR051533">
    <property type="entry name" value="WaaL-like"/>
</dbReference>
<evidence type="ECO:0000256" key="4">
    <source>
        <dbReference type="ARBA" id="ARBA00023136"/>
    </source>
</evidence>
<feature type="transmembrane region" description="Helical" evidence="5">
    <location>
        <begin position="35"/>
        <end position="54"/>
    </location>
</feature>
<feature type="transmembrane region" description="Helical" evidence="5">
    <location>
        <begin position="224"/>
        <end position="244"/>
    </location>
</feature>
<evidence type="ECO:0000256" key="2">
    <source>
        <dbReference type="ARBA" id="ARBA00022692"/>
    </source>
</evidence>
<proteinExistence type="predicted"/>
<feature type="transmembrane region" description="Helical" evidence="5">
    <location>
        <begin position="107"/>
        <end position="126"/>
    </location>
</feature>
<reference evidence="8" key="1">
    <citation type="submission" date="2016-10" db="EMBL/GenBank/DDBJ databases">
        <authorList>
            <person name="Varghese N."/>
            <person name="Submissions S."/>
        </authorList>
    </citation>
    <scope>NUCLEOTIDE SEQUENCE [LARGE SCALE GENOMIC DNA]</scope>
    <source>
        <strain evidence="8">DSM 100420</strain>
    </source>
</reference>